<evidence type="ECO:0000313" key="2">
    <source>
        <dbReference type="EMBL" id="JAG26837.1"/>
    </source>
</evidence>
<sequence length="127" mass="13911">RGTSFEGNTLGVPATRASRDAGHGTPHAATRVSDLPTGRRGPPGARLHEDRSDARHPRDRTRNQGCSQQTSRRQQATPSSSTSRWTKRRTQRSPSRQHQRTSQGSRATQGLKTLVKVPIPRNGGPTM</sequence>
<gene>
    <name evidence="2" type="ORF">CM83_544</name>
</gene>
<proteinExistence type="predicted"/>
<dbReference type="AlphaFoldDB" id="A0A0A9Y1A7"/>
<feature type="compositionally biased region" description="Polar residues" evidence="1">
    <location>
        <begin position="63"/>
        <end position="76"/>
    </location>
</feature>
<reference evidence="2" key="2">
    <citation type="submission" date="2014-07" db="EMBL/GenBank/DDBJ databases">
        <authorList>
            <person name="Hull J."/>
        </authorList>
    </citation>
    <scope>NUCLEOTIDE SEQUENCE</scope>
</reference>
<accession>A0A0A9Y1A7</accession>
<feature type="region of interest" description="Disordered" evidence="1">
    <location>
        <begin position="1"/>
        <end position="127"/>
    </location>
</feature>
<organism evidence="2">
    <name type="scientific">Lygus hesperus</name>
    <name type="common">Western plant bug</name>
    <dbReference type="NCBI Taxonomy" id="30085"/>
    <lineage>
        <taxon>Eukaryota</taxon>
        <taxon>Metazoa</taxon>
        <taxon>Ecdysozoa</taxon>
        <taxon>Arthropoda</taxon>
        <taxon>Hexapoda</taxon>
        <taxon>Insecta</taxon>
        <taxon>Pterygota</taxon>
        <taxon>Neoptera</taxon>
        <taxon>Paraneoptera</taxon>
        <taxon>Hemiptera</taxon>
        <taxon>Heteroptera</taxon>
        <taxon>Panheteroptera</taxon>
        <taxon>Cimicomorpha</taxon>
        <taxon>Miridae</taxon>
        <taxon>Mirini</taxon>
        <taxon>Lygus</taxon>
    </lineage>
</organism>
<protein>
    <submittedName>
        <fullName evidence="2">Uncharacterized protein</fullName>
    </submittedName>
</protein>
<feature type="non-terminal residue" evidence="2">
    <location>
        <position position="127"/>
    </location>
</feature>
<evidence type="ECO:0000256" key="1">
    <source>
        <dbReference type="SAM" id="MobiDB-lite"/>
    </source>
</evidence>
<dbReference type="EMBL" id="GBHO01016767">
    <property type="protein sequence ID" value="JAG26837.1"/>
    <property type="molecule type" value="Transcribed_RNA"/>
</dbReference>
<feature type="compositionally biased region" description="Polar residues" evidence="1">
    <location>
        <begin position="100"/>
        <end position="111"/>
    </location>
</feature>
<reference evidence="2" key="1">
    <citation type="journal article" date="2014" name="PLoS ONE">
        <title>Transcriptome-Based Identification of ABC Transporters in the Western Tarnished Plant Bug Lygus hesperus.</title>
        <authorList>
            <person name="Hull J.J."/>
            <person name="Chaney K."/>
            <person name="Geib S.M."/>
            <person name="Fabrick J.A."/>
            <person name="Brent C.S."/>
            <person name="Walsh D."/>
            <person name="Lavine L.C."/>
        </authorList>
    </citation>
    <scope>NUCLEOTIDE SEQUENCE</scope>
</reference>
<feature type="compositionally biased region" description="Basic residues" evidence="1">
    <location>
        <begin position="85"/>
        <end position="99"/>
    </location>
</feature>
<name>A0A0A9Y1A7_LYGHE</name>
<feature type="non-terminal residue" evidence="2">
    <location>
        <position position="1"/>
    </location>
</feature>
<feature type="compositionally biased region" description="Basic and acidic residues" evidence="1">
    <location>
        <begin position="46"/>
        <end position="62"/>
    </location>
</feature>